<evidence type="ECO:0000313" key="3">
    <source>
        <dbReference type="EMBL" id="GMA20663.1"/>
    </source>
</evidence>
<reference evidence="4" key="1">
    <citation type="journal article" date="2019" name="Int. J. Syst. Evol. Microbiol.">
        <title>The Global Catalogue of Microorganisms (GCM) 10K type strain sequencing project: providing services to taxonomists for standard genome sequencing and annotation.</title>
        <authorList>
            <consortium name="The Broad Institute Genomics Platform"/>
            <consortium name="The Broad Institute Genome Sequencing Center for Infectious Disease"/>
            <person name="Wu L."/>
            <person name="Ma J."/>
        </authorList>
    </citation>
    <scope>NUCLEOTIDE SEQUENCE [LARGE SCALE GENOMIC DNA]</scope>
    <source>
        <strain evidence="4">NBRC 105830</strain>
    </source>
</reference>
<dbReference type="Proteomes" id="UP001157109">
    <property type="component" value="Unassembled WGS sequence"/>
</dbReference>
<name>A0ABQ6HSK1_9MICO</name>
<organism evidence="3 4">
    <name type="scientific">Arsenicicoccus piscis</name>
    <dbReference type="NCBI Taxonomy" id="673954"/>
    <lineage>
        <taxon>Bacteria</taxon>
        <taxon>Bacillati</taxon>
        <taxon>Actinomycetota</taxon>
        <taxon>Actinomycetes</taxon>
        <taxon>Micrococcales</taxon>
        <taxon>Intrasporangiaceae</taxon>
        <taxon>Arsenicicoccus</taxon>
    </lineage>
</organism>
<dbReference type="PANTHER" id="PTHR13847">
    <property type="entry name" value="SARCOSINE DEHYDROGENASE-RELATED"/>
    <property type="match status" value="1"/>
</dbReference>
<dbReference type="SUPFAM" id="SSF51905">
    <property type="entry name" value="FAD/NAD(P)-binding domain"/>
    <property type="match status" value="1"/>
</dbReference>
<dbReference type="Gene3D" id="3.50.50.60">
    <property type="entry name" value="FAD/NAD(P)-binding domain"/>
    <property type="match status" value="1"/>
</dbReference>
<dbReference type="Pfam" id="PF01266">
    <property type="entry name" value="DAO"/>
    <property type="match status" value="1"/>
</dbReference>
<dbReference type="Gene3D" id="3.30.9.10">
    <property type="entry name" value="D-Amino Acid Oxidase, subunit A, domain 2"/>
    <property type="match status" value="1"/>
</dbReference>
<accession>A0ABQ6HSK1</accession>
<keyword evidence="4" id="KW-1185">Reference proteome</keyword>
<dbReference type="InterPro" id="IPR036188">
    <property type="entry name" value="FAD/NAD-bd_sf"/>
</dbReference>
<dbReference type="InterPro" id="IPR006076">
    <property type="entry name" value="FAD-dep_OxRdtase"/>
</dbReference>
<evidence type="ECO:0000313" key="4">
    <source>
        <dbReference type="Proteomes" id="UP001157109"/>
    </source>
</evidence>
<sequence>MSSTAVVIGAGIIGSDVAYELAKAGYDVTVVDKGPGPGSGSTSASSACIRFNYSTITSVAVSWEAKLLWADWESYLEGTDDGQLASFIQVGGLSVDLPGSTREPVSVRFDKVGVPHEVLTKAELEERFPAMDFTSYYPPKPVTEDAFWDDSDQPLTCTYMPDAGFMDDPQFAAHNLMAAARRKGATFRFRAGVAEILRTGEGDEQRVSGVRLEDGTVIEADVVVNAAGPHSGQINELAGVLDDFAVTTRPMRVEVHHFRAPEGYGRADGTPGPFMADTDLGTYFRGEPGGGILNGGAEPACDELEWLDNPDVYTPTATQAVYEAQSYRLARRIPELQIPNTPSGVVGIYDVSSDWVPIYDKTSLPGFYVAIGTSGNQFKNAPVVGQILRAVIDHCEAGHDHDTEPAPLTLPRTGVELDLSEYSRLREVDPDAGGAGIFA</sequence>
<proteinExistence type="predicted"/>
<comment type="caution">
    <text evidence="3">The sequence shown here is derived from an EMBL/GenBank/DDBJ whole genome shotgun (WGS) entry which is preliminary data.</text>
</comment>
<dbReference type="PANTHER" id="PTHR13847:SF287">
    <property type="entry name" value="FAD-DEPENDENT OXIDOREDUCTASE DOMAIN-CONTAINING PROTEIN 1"/>
    <property type="match status" value="1"/>
</dbReference>
<evidence type="ECO:0000256" key="1">
    <source>
        <dbReference type="ARBA" id="ARBA00023002"/>
    </source>
</evidence>
<evidence type="ECO:0000259" key="2">
    <source>
        <dbReference type="Pfam" id="PF01266"/>
    </source>
</evidence>
<feature type="domain" description="FAD dependent oxidoreductase" evidence="2">
    <location>
        <begin position="5"/>
        <end position="388"/>
    </location>
</feature>
<gene>
    <name evidence="3" type="ORF">GCM10025862_26840</name>
</gene>
<protein>
    <submittedName>
        <fullName evidence="3">FAD-dependent oxidoreductase</fullName>
    </submittedName>
</protein>
<dbReference type="EMBL" id="BSUJ01000001">
    <property type="protein sequence ID" value="GMA20663.1"/>
    <property type="molecule type" value="Genomic_DNA"/>
</dbReference>
<keyword evidence="1" id="KW-0560">Oxidoreductase</keyword>